<dbReference type="AlphaFoldDB" id="A0A9P5ZJH3"/>
<protein>
    <submittedName>
        <fullName evidence="1">Uncharacterized protein</fullName>
    </submittedName>
</protein>
<reference evidence="1" key="1">
    <citation type="submission" date="2020-11" db="EMBL/GenBank/DDBJ databases">
        <authorList>
            <consortium name="DOE Joint Genome Institute"/>
            <person name="Ahrendt S."/>
            <person name="Riley R."/>
            <person name="Andreopoulos W."/>
            <person name="Labutti K."/>
            <person name="Pangilinan J."/>
            <person name="Ruiz-Duenas F.J."/>
            <person name="Barrasa J.M."/>
            <person name="Sanchez-Garcia M."/>
            <person name="Camarero S."/>
            <person name="Miyauchi S."/>
            <person name="Serrano A."/>
            <person name="Linde D."/>
            <person name="Babiker R."/>
            <person name="Drula E."/>
            <person name="Ayuso-Fernandez I."/>
            <person name="Pacheco R."/>
            <person name="Padilla G."/>
            <person name="Ferreira P."/>
            <person name="Barriuso J."/>
            <person name="Kellner H."/>
            <person name="Castanera R."/>
            <person name="Alfaro M."/>
            <person name="Ramirez L."/>
            <person name="Pisabarro A.G."/>
            <person name="Kuo A."/>
            <person name="Tritt A."/>
            <person name="Lipzen A."/>
            <person name="He G."/>
            <person name="Yan M."/>
            <person name="Ng V."/>
            <person name="Cullen D."/>
            <person name="Martin F."/>
            <person name="Rosso M.-N."/>
            <person name="Henrissat B."/>
            <person name="Hibbett D."/>
            <person name="Martinez A.T."/>
            <person name="Grigoriev I.V."/>
        </authorList>
    </citation>
    <scope>NUCLEOTIDE SEQUENCE</scope>
    <source>
        <strain evidence="1">ATCC 90797</strain>
    </source>
</reference>
<accession>A0A9P5ZJH3</accession>
<organism evidence="1 2">
    <name type="scientific">Pleurotus eryngii</name>
    <name type="common">Boletus of the steppes</name>
    <dbReference type="NCBI Taxonomy" id="5323"/>
    <lineage>
        <taxon>Eukaryota</taxon>
        <taxon>Fungi</taxon>
        <taxon>Dikarya</taxon>
        <taxon>Basidiomycota</taxon>
        <taxon>Agaricomycotina</taxon>
        <taxon>Agaricomycetes</taxon>
        <taxon>Agaricomycetidae</taxon>
        <taxon>Agaricales</taxon>
        <taxon>Pleurotineae</taxon>
        <taxon>Pleurotaceae</taxon>
        <taxon>Pleurotus</taxon>
    </lineage>
</organism>
<dbReference type="Proteomes" id="UP000807025">
    <property type="component" value="Unassembled WGS sequence"/>
</dbReference>
<proteinExistence type="predicted"/>
<gene>
    <name evidence="1" type="ORF">BDN71DRAFT_1456173</name>
</gene>
<evidence type="ECO:0000313" key="1">
    <source>
        <dbReference type="EMBL" id="KAF9489402.1"/>
    </source>
</evidence>
<dbReference type="EMBL" id="MU154672">
    <property type="protein sequence ID" value="KAF9489402.1"/>
    <property type="molecule type" value="Genomic_DNA"/>
</dbReference>
<name>A0A9P5ZJH3_PLEER</name>
<comment type="caution">
    <text evidence="1">The sequence shown here is derived from an EMBL/GenBank/DDBJ whole genome shotgun (WGS) entry which is preliminary data.</text>
</comment>
<keyword evidence="2" id="KW-1185">Reference proteome</keyword>
<sequence>MPYINTIHPQVRDVAAYSSLGRAVTTEDLSRFWKKNLPGGYVHDSKWTATVGSSGKYRPVSFDIIGSHGRGVPVSELLSRGYYGMSASMNGAYDKVLAHTGLQRITFRLAWPGYENVNWTRSIQIYNENGPITRAGLAVEIAKIISCFVMNSAYEPCANQDWQLHPTKITIKRVVLVALHHISEGSWQAEVLVDV</sequence>
<dbReference type="OrthoDB" id="2662268at2759"/>
<evidence type="ECO:0000313" key="2">
    <source>
        <dbReference type="Proteomes" id="UP000807025"/>
    </source>
</evidence>